<dbReference type="InterPro" id="IPR002656">
    <property type="entry name" value="Acyl_transf_3_dom"/>
</dbReference>
<dbReference type="InterPro" id="IPR050879">
    <property type="entry name" value="Acyltransferase_3"/>
</dbReference>
<keyword evidence="1" id="KW-0472">Membrane</keyword>
<dbReference type="EMBL" id="JBHRXV010000011">
    <property type="protein sequence ID" value="MFC3713979.1"/>
    <property type="molecule type" value="Genomic_DNA"/>
</dbReference>
<proteinExistence type="predicted"/>
<evidence type="ECO:0000259" key="2">
    <source>
        <dbReference type="Pfam" id="PF01757"/>
    </source>
</evidence>
<feature type="domain" description="Acyltransferase 3" evidence="2">
    <location>
        <begin position="11"/>
        <end position="315"/>
    </location>
</feature>
<feature type="transmembrane region" description="Helical" evidence="1">
    <location>
        <begin position="81"/>
        <end position="101"/>
    </location>
</feature>
<feature type="transmembrane region" description="Helical" evidence="1">
    <location>
        <begin position="251"/>
        <end position="271"/>
    </location>
</feature>
<comment type="caution">
    <text evidence="3">The sequence shown here is derived from an EMBL/GenBank/DDBJ whole genome shotgun (WGS) entry which is preliminary data.</text>
</comment>
<keyword evidence="1" id="KW-0812">Transmembrane</keyword>
<gene>
    <name evidence="3" type="ORF">ACFOMD_15515</name>
</gene>
<feature type="transmembrane region" description="Helical" evidence="1">
    <location>
        <begin position="283"/>
        <end position="301"/>
    </location>
</feature>
<dbReference type="RefSeq" id="WP_380862988.1">
    <property type="nucleotide sequence ID" value="NZ_JBHRXV010000011.1"/>
</dbReference>
<organism evidence="3 4">
    <name type="scientific">Sphingoaurantiacus capsulatus</name>
    <dbReference type="NCBI Taxonomy" id="1771310"/>
    <lineage>
        <taxon>Bacteria</taxon>
        <taxon>Pseudomonadati</taxon>
        <taxon>Pseudomonadota</taxon>
        <taxon>Alphaproteobacteria</taxon>
        <taxon>Sphingomonadales</taxon>
        <taxon>Sphingosinicellaceae</taxon>
        <taxon>Sphingoaurantiacus</taxon>
    </lineage>
</organism>
<reference evidence="4" key="1">
    <citation type="journal article" date="2019" name="Int. J. Syst. Evol. Microbiol.">
        <title>The Global Catalogue of Microorganisms (GCM) 10K type strain sequencing project: providing services to taxonomists for standard genome sequencing and annotation.</title>
        <authorList>
            <consortium name="The Broad Institute Genomics Platform"/>
            <consortium name="The Broad Institute Genome Sequencing Center for Infectious Disease"/>
            <person name="Wu L."/>
            <person name="Ma J."/>
        </authorList>
    </citation>
    <scope>NUCLEOTIDE SEQUENCE [LARGE SCALE GENOMIC DNA]</scope>
    <source>
        <strain evidence="4">KCTC 42644</strain>
    </source>
</reference>
<dbReference type="PANTHER" id="PTHR23028">
    <property type="entry name" value="ACETYLTRANSFERASE"/>
    <property type="match status" value="1"/>
</dbReference>
<feature type="transmembrane region" description="Helical" evidence="1">
    <location>
        <begin position="136"/>
        <end position="158"/>
    </location>
</feature>
<feature type="transmembrane region" description="Helical" evidence="1">
    <location>
        <begin position="226"/>
        <end position="245"/>
    </location>
</feature>
<keyword evidence="3" id="KW-0012">Acyltransferase</keyword>
<sequence>MRAGSVDRTNNFDLLRLAAATQVLLTHGAHHLKLATPAWWPILESLPGVPIFFVISGFLVSDSYERSRSLGNYLGKRAIRIYPALWCCIVATVVVAALHGFDFLHWPALGWFVAQCVGLIYTPDFLRDFGFGSYNGALWTIPIELQFYVVLPILYAVARRIGGERAVMVGAFVGFLALAVGLRLALDGPEGPVEKLIRYSFLPHFFLFLAGLLLRQAGVQRSHWIAGRGLWWLAAYLLAMNLLPGGDLLHFASRLLLAVAVVALAFSAPALSDRVLRGQDFSYGIYIYHGLMMNLLIEQGLMGSVAAYALLILLSSAAGVASWFAVERPLLRRKSRPAGIAIEASEKTAW</sequence>
<evidence type="ECO:0000313" key="4">
    <source>
        <dbReference type="Proteomes" id="UP001595615"/>
    </source>
</evidence>
<dbReference type="PANTHER" id="PTHR23028:SF53">
    <property type="entry name" value="ACYL_TRANSF_3 DOMAIN-CONTAINING PROTEIN"/>
    <property type="match status" value="1"/>
</dbReference>
<evidence type="ECO:0000256" key="1">
    <source>
        <dbReference type="SAM" id="Phobius"/>
    </source>
</evidence>
<keyword evidence="4" id="KW-1185">Reference proteome</keyword>
<feature type="transmembrane region" description="Helical" evidence="1">
    <location>
        <begin position="196"/>
        <end position="214"/>
    </location>
</feature>
<evidence type="ECO:0000313" key="3">
    <source>
        <dbReference type="EMBL" id="MFC3713979.1"/>
    </source>
</evidence>
<dbReference type="GO" id="GO:0016746">
    <property type="term" value="F:acyltransferase activity"/>
    <property type="evidence" value="ECO:0007669"/>
    <property type="project" value="UniProtKB-KW"/>
</dbReference>
<name>A0ABV7XFB6_9SPHN</name>
<feature type="transmembrane region" description="Helical" evidence="1">
    <location>
        <begin position="307"/>
        <end position="326"/>
    </location>
</feature>
<keyword evidence="1" id="KW-1133">Transmembrane helix</keyword>
<feature type="transmembrane region" description="Helical" evidence="1">
    <location>
        <begin position="165"/>
        <end position="184"/>
    </location>
</feature>
<dbReference type="Pfam" id="PF01757">
    <property type="entry name" value="Acyl_transf_3"/>
    <property type="match status" value="1"/>
</dbReference>
<feature type="transmembrane region" description="Helical" evidence="1">
    <location>
        <begin position="38"/>
        <end position="60"/>
    </location>
</feature>
<keyword evidence="3" id="KW-0808">Transferase</keyword>
<dbReference type="Proteomes" id="UP001595615">
    <property type="component" value="Unassembled WGS sequence"/>
</dbReference>
<accession>A0ABV7XFB6</accession>
<dbReference type="EC" id="2.3.-.-" evidence="3"/>
<protein>
    <submittedName>
        <fullName evidence="3">Acyltransferase family protein</fullName>
        <ecNumber evidence="3">2.3.-.-</ecNumber>
    </submittedName>
</protein>